<dbReference type="Pfam" id="PF25603">
    <property type="entry name" value="SPT23_MGA2_DBD"/>
    <property type="match status" value="1"/>
</dbReference>
<name>A0A8H7VR65_9FUNG</name>
<feature type="region of interest" description="Disordered" evidence="1">
    <location>
        <begin position="645"/>
        <end position="665"/>
    </location>
</feature>
<gene>
    <name evidence="3" type="ORF">INT45_011441</name>
</gene>
<dbReference type="Proteomes" id="UP000646827">
    <property type="component" value="Unassembled WGS sequence"/>
</dbReference>
<feature type="region of interest" description="Disordered" evidence="1">
    <location>
        <begin position="127"/>
        <end position="199"/>
    </location>
</feature>
<dbReference type="SMART" id="SM00248">
    <property type="entry name" value="ANK"/>
    <property type="match status" value="2"/>
</dbReference>
<dbReference type="InterPro" id="IPR002909">
    <property type="entry name" value="IPT_dom"/>
</dbReference>
<dbReference type="SUPFAM" id="SSF81296">
    <property type="entry name" value="E set domains"/>
    <property type="match status" value="1"/>
</dbReference>
<feature type="region of interest" description="Disordered" evidence="1">
    <location>
        <begin position="440"/>
        <end position="489"/>
    </location>
</feature>
<dbReference type="SMART" id="SM00429">
    <property type="entry name" value="IPT"/>
    <property type="match status" value="1"/>
</dbReference>
<reference evidence="3 4" key="1">
    <citation type="submission" date="2020-12" db="EMBL/GenBank/DDBJ databases">
        <title>Metabolic potential, ecology and presence of endohyphal bacteria is reflected in genomic diversity of Mucoromycotina.</title>
        <authorList>
            <person name="Muszewska A."/>
            <person name="Okrasinska A."/>
            <person name="Steczkiewicz K."/>
            <person name="Drgas O."/>
            <person name="Orlowska M."/>
            <person name="Perlinska-Lenart U."/>
            <person name="Aleksandrzak-Piekarczyk T."/>
            <person name="Szatraj K."/>
            <person name="Zielenkiewicz U."/>
            <person name="Pilsyk S."/>
            <person name="Malc E."/>
            <person name="Mieczkowski P."/>
            <person name="Kruszewska J.S."/>
            <person name="Biernat P."/>
            <person name="Pawlowska J."/>
        </authorList>
    </citation>
    <scope>NUCLEOTIDE SEQUENCE [LARGE SCALE GENOMIC DNA]</scope>
    <source>
        <strain evidence="3 4">CBS 142.35</strain>
    </source>
</reference>
<feature type="compositionally biased region" description="Low complexity" evidence="1">
    <location>
        <begin position="476"/>
        <end position="489"/>
    </location>
</feature>
<dbReference type="Gene3D" id="2.60.40.10">
    <property type="entry name" value="Immunoglobulins"/>
    <property type="match status" value="1"/>
</dbReference>
<feature type="compositionally biased region" description="Polar residues" evidence="1">
    <location>
        <begin position="449"/>
        <end position="472"/>
    </location>
</feature>
<dbReference type="EMBL" id="JAEPRB010000024">
    <property type="protein sequence ID" value="KAG2225773.1"/>
    <property type="molecule type" value="Genomic_DNA"/>
</dbReference>
<proteinExistence type="predicted"/>
<evidence type="ECO:0000256" key="1">
    <source>
        <dbReference type="SAM" id="MobiDB-lite"/>
    </source>
</evidence>
<dbReference type="SUPFAM" id="SSF48403">
    <property type="entry name" value="Ankyrin repeat"/>
    <property type="match status" value="1"/>
</dbReference>
<dbReference type="InterPro" id="IPR002110">
    <property type="entry name" value="Ankyrin_rpt"/>
</dbReference>
<sequence length="1042" mass="115872">MYFSNGSLRSSFMNDEEREVGMTFTPFDNNTIFSTSPLPQQQQRPPPQQQLALSPMSYQHKNILEENFIPVTESSPFISSGTVTTLKHSSTLPVAGGILGSSVKTGCGDTSAQHMYYENTIEQLTEHEEKEQQQSKQTSLHSFNLSSSSSNRQISSYPTSDTIIPTNTTQQITPLPPSSLSTSSLPLLSSPLSPSSNTDDKMQLRILGIAENGAKSRVETQIKLCVQLVTNQGTKVPHWSFIRIPESLLARSKLRKAQQKKLTGKGIFSTGNEGPDRSKILDLSATVICVSEPNKKLKMCTGCVRRERKRAERKKDSHLTEAALSATMSDDSFEQERKRILLFNCEPFMEFTSGDAILPTRITCYCRHHNERSGFRYIIQFMLRDSIGNIVATGETPSIMITDDHKSSKQSIPPLPPTSLSFPTTINNNDNFIVTKQKRRRTNYAPATPASSKRGSTCTTIGGRTGYDNSNKTNEELSPSSTSSLQSPQRYQSSMIFQLHNHMNDRQQQKFSEEYTNLLPTPAEEQISPVFGKTESETNNSDTSSWYISDRPALPTNSSLSSLPILNENNDNNLTTTTSTTNLQIAATTATMLHKNEQQQTFINQDNNNNNNNVSSMIPTSSYPYSITTNTTNNFSSRNNSINFTSTSSTSTSPSLNTSTTNTTPSPIMVYNHNNNSTHNQNSNNLISLSTTPTPTPHIERLVPGQGPVHGSIEITILGSNFIEGLTCLFGDRPAHTVYWSPSTLVCILPASTHPGTVTVSFKEHPIVITRQQASLFTYYDTNDHTLMELALQVVGLKMNGTLQEAKHIAMGIVQGGKQKQQNTNLSSISSPSVMRSTNKDNVTTHCITNVEQYVANALEAVDVDDISLMNLQGHTLLHLAVLCGYKRLALLLLTKDSSNIVGVQDRNGMSPLDMAFLKNDKVMIEMLLQDSSNRHTKSCLSKSPFPQNRTTEQQHMTIVSSPSGEIQKQLPEEHYQQEQQIFSSLFTKSEQQQQQQEQQEQNVKKMLASNLLCSMEKNRSGFAERKYHDLFWLPISLNNMK</sequence>
<dbReference type="OrthoDB" id="71307at2759"/>
<dbReference type="InterPro" id="IPR057962">
    <property type="entry name" value="SPT23_MGA2_DBD"/>
</dbReference>
<keyword evidence="4" id="KW-1185">Reference proteome</keyword>
<accession>A0A8H7VR65</accession>
<feature type="domain" description="IPT/TIG" evidence="2">
    <location>
        <begin position="696"/>
        <end position="780"/>
    </location>
</feature>
<dbReference type="Gene3D" id="1.25.40.20">
    <property type="entry name" value="Ankyrin repeat-containing domain"/>
    <property type="match status" value="1"/>
</dbReference>
<feature type="compositionally biased region" description="Low complexity" evidence="1">
    <location>
        <begin position="134"/>
        <end position="196"/>
    </location>
</feature>
<dbReference type="InterPro" id="IPR013783">
    <property type="entry name" value="Ig-like_fold"/>
</dbReference>
<dbReference type="CDD" id="cd00102">
    <property type="entry name" value="IPT"/>
    <property type="match status" value="1"/>
</dbReference>
<evidence type="ECO:0000313" key="3">
    <source>
        <dbReference type="EMBL" id="KAG2225773.1"/>
    </source>
</evidence>
<evidence type="ECO:0000259" key="2">
    <source>
        <dbReference type="SMART" id="SM00429"/>
    </source>
</evidence>
<evidence type="ECO:0000313" key="4">
    <source>
        <dbReference type="Proteomes" id="UP000646827"/>
    </source>
</evidence>
<organism evidence="3 4">
    <name type="scientific">Circinella minor</name>
    <dbReference type="NCBI Taxonomy" id="1195481"/>
    <lineage>
        <taxon>Eukaryota</taxon>
        <taxon>Fungi</taxon>
        <taxon>Fungi incertae sedis</taxon>
        <taxon>Mucoromycota</taxon>
        <taxon>Mucoromycotina</taxon>
        <taxon>Mucoromycetes</taxon>
        <taxon>Mucorales</taxon>
        <taxon>Lichtheimiaceae</taxon>
        <taxon>Circinella</taxon>
    </lineage>
</organism>
<dbReference type="AlphaFoldDB" id="A0A8H7VR65"/>
<dbReference type="InterPro" id="IPR036770">
    <property type="entry name" value="Ankyrin_rpt-contain_sf"/>
</dbReference>
<feature type="region of interest" description="Disordered" evidence="1">
    <location>
        <begin position="404"/>
        <end position="423"/>
    </location>
</feature>
<dbReference type="Pfam" id="PF01833">
    <property type="entry name" value="TIG"/>
    <property type="match status" value="1"/>
</dbReference>
<comment type="caution">
    <text evidence="3">The sequence shown here is derived from an EMBL/GenBank/DDBJ whole genome shotgun (WGS) entry which is preliminary data.</text>
</comment>
<dbReference type="InterPro" id="IPR014756">
    <property type="entry name" value="Ig_E-set"/>
</dbReference>
<protein>
    <recommendedName>
        <fullName evidence="2">IPT/TIG domain-containing protein</fullName>
    </recommendedName>
</protein>